<protein>
    <recommendedName>
        <fullName evidence="3">Amidohydrolase-related domain-containing protein</fullName>
    </recommendedName>
</protein>
<dbReference type="InterPro" id="IPR050287">
    <property type="entry name" value="MTA/SAH_deaminase"/>
</dbReference>
<dbReference type="InterPro" id="IPR032466">
    <property type="entry name" value="Metal_Hydrolase"/>
</dbReference>
<reference evidence="4 5" key="1">
    <citation type="submission" date="2018-05" db="EMBL/GenBank/DDBJ databases">
        <title>Acuticoccus sediminis sp. nov., isolated from deep-sea sediment of Indian Ocean.</title>
        <authorList>
            <person name="Liu X."/>
            <person name="Lai Q."/>
            <person name="Du Y."/>
            <person name="Sun F."/>
            <person name="Zhang X."/>
            <person name="Wang S."/>
            <person name="Shao Z."/>
        </authorList>
    </citation>
    <scope>NUCLEOTIDE SEQUENCE [LARGE SCALE GENOMIC DNA]</scope>
    <source>
        <strain evidence="4 5">PTG4-2</strain>
    </source>
</reference>
<dbReference type="PANTHER" id="PTHR43794:SF11">
    <property type="entry name" value="AMIDOHYDROLASE-RELATED DOMAIN-CONTAINING PROTEIN"/>
    <property type="match status" value="1"/>
</dbReference>
<dbReference type="Gene3D" id="2.30.40.10">
    <property type="entry name" value="Urease, subunit C, domain 1"/>
    <property type="match status" value="1"/>
</dbReference>
<name>A0A8B2NMG7_9HYPH</name>
<proteinExistence type="inferred from homology"/>
<keyword evidence="2" id="KW-0378">Hydrolase</keyword>
<dbReference type="GO" id="GO:0016810">
    <property type="term" value="F:hydrolase activity, acting on carbon-nitrogen (but not peptide) bonds"/>
    <property type="evidence" value="ECO:0007669"/>
    <property type="project" value="InterPro"/>
</dbReference>
<dbReference type="AlphaFoldDB" id="A0A8B2NMG7"/>
<dbReference type="EMBL" id="QHHQ01000009">
    <property type="protein sequence ID" value="RAH97446.1"/>
    <property type="molecule type" value="Genomic_DNA"/>
</dbReference>
<evidence type="ECO:0000313" key="5">
    <source>
        <dbReference type="Proteomes" id="UP000249590"/>
    </source>
</evidence>
<organism evidence="4 5">
    <name type="scientific">Acuticoccus sediminis</name>
    <dbReference type="NCBI Taxonomy" id="2184697"/>
    <lineage>
        <taxon>Bacteria</taxon>
        <taxon>Pseudomonadati</taxon>
        <taxon>Pseudomonadota</taxon>
        <taxon>Alphaproteobacteria</taxon>
        <taxon>Hyphomicrobiales</taxon>
        <taxon>Amorphaceae</taxon>
        <taxon>Acuticoccus</taxon>
    </lineage>
</organism>
<sequence length="480" mass="50379">MTAPLVIRGAVVLQEARAPFRDAAMDILVEGGRIVSIAPTGAEHPHGVQIVDGTGRLATAGLVNAHTHSQSAAMAGFADAVSHPAFMWLTQAHTAGRPAEEIRVATLLTALHMIRSGSTAAIDHFPGQRFTADDIDAVAGAWAESGLRVVLGLRFFDGAFSDIMPSGAAIPASLRAAVEGNTLLQPQPLAELRELIPAAVDKWDGRADRIRIFPAPSNPMRCSDEAILFCTELAESRDLGIHTHLLETAKQASGAQAQYGCSMVSHLDRLGVLSDRWSCAHTIWVDEADIAVLAARGAIVVHNPESNSRLGAGVAPIPDLLKAGVTVALGTDGAGANDNMDMHLAMRAAAVLHRPQIPSPADWITAADAMAMATTGGAAAIRRPGLGRLQPGADADIVLYRLDAPWWAQINDPVAQLAFAETGGSVDTVVVGGEVVMEAGRVLVFDEASVLAEARAMAKRLRSRNADLFRVAELIATGVN</sequence>
<gene>
    <name evidence="4" type="ORF">DLJ53_30100</name>
</gene>
<comment type="similarity">
    <text evidence="1">Belongs to the metallo-dependent hydrolases superfamily. ATZ/TRZ family.</text>
</comment>
<feature type="domain" description="Amidohydrolase-related" evidence="3">
    <location>
        <begin position="58"/>
        <end position="436"/>
    </location>
</feature>
<dbReference type="InterPro" id="IPR011059">
    <property type="entry name" value="Metal-dep_hydrolase_composite"/>
</dbReference>
<dbReference type="SUPFAM" id="SSF51556">
    <property type="entry name" value="Metallo-dependent hydrolases"/>
    <property type="match status" value="1"/>
</dbReference>
<dbReference type="Proteomes" id="UP000249590">
    <property type="component" value="Unassembled WGS sequence"/>
</dbReference>
<evidence type="ECO:0000259" key="3">
    <source>
        <dbReference type="Pfam" id="PF01979"/>
    </source>
</evidence>
<comment type="caution">
    <text evidence="4">The sequence shown here is derived from an EMBL/GenBank/DDBJ whole genome shotgun (WGS) entry which is preliminary data.</text>
</comment>
<dbReference type="InterPro" id="IPR006680">
    <property type="entry name" value="Amidohydro-rel"/>
</dbReference>
<dbReference type="Pfam" id="PF01979">
    <property type="entry name" value="Amidohydro_1"/>
    <property type="match status" value="1"/>
</dbReference>
<dbReference type="PANTHER" id="PTHR43794">
    <property type="entry name" value="AMINOHYDROLASE SSNA-RELATED"/>
    <property type="match status" value="1"/>
</dbReference>
<evidence type="ECO:0000256" key="2">
    <source>
        <dbReference type="ARBA" id="ARBA00022801"/>
    </source>
</evidence>
<evidence type="ECO:0000313" key="4">
    <source>
        <dbReference type="EMBL" id="RAH97446.1"/>
    </source>
</evidence>
<dbReference type="SUPFAM" id="SSF51338">
    <property type="entry name" value="Composite domain of metallo-dependent hydrolases"/>
    <property type="match status" value="1"/>
</dbReference>
<dbReference type="Gene3D" id="3.20.20.140">
    <property type="entry name" value="Metal-dependent hydrolases"/>
    <property type="match status" value="1"/>
</dbReference>
<accession>A0A8B2NMG7</accession>
<keyword evidence="5" id="KW-1185">Reference proteome</keyword>
<evidence type="ECO:0000256" key="1">
    <source>
        <dbReference type="ARBA" id="ARBA00006745"/>
    </source>
</evidence>